<keyword evidence="1" id="KW-0812">Transmembrane</keyword>
<protein>
    <recommendedName>
        <fullName evidence="4">MYND finger</fullName>
    </recommendedName>
</protein>
<sequence length="115" mass="13244">MRLLSGKRLCPAIARWFWQAVALGYTGTPRTEHSDTMGLIKLIILAALVWAALRFWRAMQQQRNTENPASQRPQTDAPVMVRCAQCQVHLPESRALRAGDQWYCCAEHRDEHDNR</sequence>
<accession>A0AAQ1JQ25</accession>
<dbReference type="Proteomes" id="UP000243518">
    <property type="component" value="Unassembled WGS sequence"/>
</dbReference>
<comment type="caution">
    <text evidence="2">The sequence shown here is derived from an EMBL/GenBank/DDBJ whole genome shotgun (WGS) entry which is preliminary data.</text>
</comment>
<dbReference type="EMBL" id="FNVE01000005">
    <property type="protein sequence ID" value="SEG30762.1"/>
    <property type="molecule type" value="Genomic_DNA"/>
</dbReference>
<dbReference type="AlphaFoldDB" id="A0AAQ1JQ25"/>
<evidence type="ECO:0000313" key="2">
    <source>
        <dbReference type="EMBL" id="SEG30762.1"/>
    </source>
</evidence>
<dbReference type="InterPro" id="IPR049708">
    <property type="entry name" value="PP0621-like"/>
</dbReference>
<evidence type="ECO:0008006" key="4">
    <source>
        <dbReference type="Google" id="ProtNLM"/>
    </source>
</evidence>
<reference evidence="2 3" key="1">
    <citation type="submission" date="2016-10" db="EMBL/GenBank/DDBJ databases">
        <authorList>
            <person name="Varghese N."/>
            <person name="Submissions S."/>
        </authorList>
    </citation>
    <scope>NUCLEOTIDE SEQUENCE [LARGE SCALE GENOMIC DNA]</scope>
    <source>
        <strain evidence="2 3">CECT 8317</strain>
    </source>
</reference>
<gene>
    <name evidence="2" type="ORF">SAMN05216586_10511</name>
</gene>
<evidence type="ECO:0000256" key="1">
    <source>
        <dbReference type="SAM" id="Phobius"/>
    </source>
</evidence>
<proteinExistence type="predicted"/>
<name>A0AAQ1JQ25_9GAMM</name>
<keyword evidence="1" id="KW-0472">Membrane</keyword>
<feature type="transmembrane region" description="Helical" evidence="1">
    <location>
        <begin position="38"/>
        <end position="56"/>
    </location>
</feature>
<keyword evidence="1" id="KW-1133">Transmembrane helix</keyword>
<keyword evidence="3" id="KW-1185">Reference proteome</keyword>
<organism evidence="2 3">
    <name type="scientific">Halopseudomonas aestusnigri</name>
    <dbReference type="NCBI Taxonomy" id="857252"/>
    <lineage>
        <taxon>Bacteria</taxon>
        <taxon>Pseudomonadati</taxon>
        <taxon>Pseudomonadota</taxon>
        <taxon>Gammaproteobacteria</taxon>
        <taxon>Pseudomonadales</taxon>
        <taxon>Pseudomonadaceae</taxon>
        <taxon>Halopseudomonas</taxon>
    </lineage>
</organism>
<evidence type="ECO:0000313" key="3">
    <source>
        <dbReference type="Proteomes" id="UP000243518"/>
    </source>
</evidence>
<dbReference type="NCBIfam" id="NF041023">
    <property type="entry name" value="PP0621_fam"/>
    <property type="match status" value="1"/>
</dbReference>